<dbReference type="PANTHER" id="PTHR30106:SF2">
    <property type="entry name" value="UPF0324 INNER MEMBRANE PROTEIN YEIH"/>
    <property type="match status" value="1"/>
</dbReference>
<evidence type="ECO:0000256" key="2">
    <source>
        <dbReference type="ARBA" id="ARBA00007977"/>
    </source>
</evidence>
<feature type="transmembrane region" description="Helical" evidence="7">
    <location>
        <begin position="296"/>
        <end position="317"/>
    </location>
</feature>
<proteinExistence type="inferred from homology"/>
<keyword evidence="4 7" id="KW-0812">Transmembrane</keyword>
<name>A0ABV1KPX7_9BACL</name>
<comment type="subcellular location">
    <subcellularLocation>
        <location evidence="1">Cell membrane</location>
        <topology evidence="1">Multi-pass membrane protein</topology>
    </subcellularLocation>
</comment>
<gene>
    <name evidence="8" type="ORF">QJS35_06870</name>
</gene>
<evidence type="ECO:0000256" key="5">
    <source>
        <dbReference type="ARBA" id="ARBA00022989"/>
    </source>
</evidence>
<feature type="transmembrane region" description="Helical" evidence="7">
    <location>
        <begin position="224"/>
        <end position="246"/>
    </location>
</feature>
<feature type="transmembrane region" description="Helical" evidence="7">
    <location>
        <begin position="103"/>
        <end position="124"/>
    </location>
</feature>
<keyword evidence="5 7" id="KW-1133">Transmembrane helix</keyword>
<feature type="transmembrane region" description="Helical" evidence="7">
    <location>
        <begin position="74"/>
        <end position="91"/>
    </location>
</feature>
<feature type="transmembrane region" description="Helical" evidence="7">
    <location>
        <begin position="329"/>
        <end position="348"/>
    </location>
</feature>
<evidence type="ECO:0000313" key="8">
    <source>
        <dbReference type="EMBL" id="MEQ4482115.1"/>
    </source>
</evidence>
<feature type="transmembrane region" description="Helical" evidence="7">
    <location>
        <begin position="162"/>
        <end position="181"/>
    </location>
</feature>
<feature type="transmembrane region" description="Helical" evidence="7">
    <location>
        <begin position="20"/>
        <end position="39"/>
    </location>
</feature>
<organism evidence="8 9">
    <name type="scientific">Cohnella silvisoli</name>
    <dbReference type="NCBI Taxonomy" id="2873699"/>
    <lineage>
        <taxon>Bacteria</taxon>
        <taxon>Bacillati</taxon>
        <taxon>Bacillota</taxon>
        <taxon>Bacilli</taxon>
        <taxon>Bacillales</taxon>
        <taxon>Paenibacillaceae</taxon>
        <taxon>Cohnella</taxon>
    </lineage>
</organism>
<comment type="caution">
    <text evidence="8">The sequence shown here is derived from an EMBL/GenBank/DDBJ whole genome shotgun (WGS) entry which is preliminary data.</text>
</comment>
<evidence type="ECO:0000256" key="6">
    <source>
        <dbReference type="ARBA" id="ARBA00023136"/>
    </source>
</evidence>
<evidence type="ECO:0000256" key="3">
    <source>
        <dbReference type="ARBA" id="ARBA00022475"/>
    </source>
</evidence>
<keyword evidence="6 7" id="KW-0472">Membrane</keyword>
<sequence>MLAKITPPTTAALPALPARIYGVLLTLLLALAGWGLSLLPGLERLGPLACALLLAPAYRHRFGYPSAITSGIRFSSATLLRLAIILFGLKLNIGDLLQQGLPLLARSCGTVVFGLAAVMALGRLFRADRKLTMLLAIGTAICGAAAIAAVSPLLKSKDEDTAISAGLIALIGTVFAPAYTLIQPWLPLNTAAYGIWSGLTLHEIAHVAMAAAPAGSDALADGLLTKLCRVALLVPLCIGILSLAKLRGRSKTTEAGNSRVNAVTKFPFPWFLLGFVAMSLFGSYVVPVILPEPAMLLHGLSIVTTLLLGMAMAGLGLNVSLRDFRTRALRPFTAMLIASLLLSILTYMSL</sequence>
<dbReference type="PANTHER" id="PTHR30106">
    <property type="entry name" value="INNER MEMBRANE PROTEIN YEIH-RELATED"/>
    <property type="match status" value="1"/>
</dbReference>
<evidence type="ECO:0000256" key="7">
    <source>
        <dbReference type="SAM" id="Phobius"/>
    </source>
</evidence>
<keyword evidence="3" id="KW-1003">Cell membrane</keyword>
<feature type="transmembrane region" description="Helical" evidence="7">
    <location>
        <begin position="267"/>
        <end position="290"/>
    </location>
</feature>
<evidence type="ECO:0000256" key="1">
    <source>
        <dbReference type="ARBA" id="ARBA00004651"/>
    </source>
</evidence>
<dbReference type="EMBL" id="JASKHM010000003">
    <property type="protein sequence ID" value="MEQ4482115.1"/>
    <property type="molecule type" value="Genomic_DNA"/>
</dbReference>
<accession>A0ABV1KPX7</accession>
<evidence type="ECO:0000256" key="4">
    <source>
        <dbReference type="ARBA" id="ARBA00022692"/>
    </source>
</evidence>
<reference evidence="8 9" key="1">
    <citation type="journal article" date="2023" name="Genome Announc.">
        <title>Pan-Genome Analyses of the Genus Cohnella and Proposal of the Novel Species Cohnella silvisoli sp. nov., Isolated from Forest Soil.</title>
        <authorList>
            <person name="Wang C."/>
            <person name="Mao L."/>
            <person name="Bao G."/>
            <person name="Zhu H."/>
        </authorList>
    </citation>
    <scope>NUCLEOTIDE SEQUENCE [LARGE SCALE GENOMIC DNA]</scope>
    <source>
        <strain evidence="8 9">NL03-T5-1</strain>
    </source>
</reference>
<dbReference type="Pfam" id="PF03601">
    <property type="entry name" value="Cons_hypoth698"/>
    <property type="match status" value="1"/>
</dbReference>
<protein>
    <submittedName>
        <fullName evidence="8">Sulfate exporter family transporter</fullName>
    </submittedName>
</protein>
<feature type="transmembrane region" description="Helical" evidence="7">
    <location>
        <begin position="131"/>
        <end position="150"/>
    </location>
</feature>
<keyword evidence="9" id="KW-1185">Reference proteome</keyword>
<dbReference type="Proteomes" id="UP001493487">
    <property type="component" value="Unassembled WGS sequence"/>
</dbReference>
<dbReference type="RefSeq" id="WP_232185217.1">
    <property type="nucleotide sequence ID" value="NZ_JAIOAP010000004.1"/>
</dbReference>
<dbReference type="InterPro" id="IPR018383">
    <property type="entry name" value="UPF0324_pro"/>
</dbReference>
<comment type="similarity">
    <text evidence="2">Belongs to the UPF0324 family.</text>
</comment>
<evidence type="ECO:0000313" key="9">
    <source>
        <dbReference type="Proteomes" id="UP001493487"/>
    </source>
</evidence>